<reference evidence="1" key="1">
    <citation type="submission" date="2018-02" db="EMBL/GenBank/DDBJ databases">
        <title>Rhizophora mucronata_Transcriptome.</title>
        <authorList>
            <person name="Meera S.P."/>
            <person name="Sreeshan A."/>
            <person name="Augustine A."/>
        </authorList>
    </citation>
    <scope>NUCLEOTIDE SEQUENCE</scope>
    <source>
        <tissue evidence="1">Leaf</tissue>
    </source>
</reference>
<accession>A0A2P2J359</accession>
<name>A0A2P2J359_RHIMU</name>
<sequence length="65" mass="7520">MTRFLKALESGIFGVSAVEKSGTQKWDLPLYFCRSHHISGQCRGLKIYGRKNMQELMPKCPLWFV</sequence>
<organism evidence="1">
    <name type="scientific">Rhizophora mucronata</name>
    <name type="common">Asiatic mangrove</name>
    <dbReference type="NCBI Taxonomy" id="61149"/>
    <lineage>
        <taxon>Eukaryota</taxon>
        <taxon>Viridiplantae</taxon>
        <taxon>Streptophyta</taxon>
        <taxon>Embryophyta</taxon>
        <taxon>Tracheophyta</taxon>
        <taxon>Spermatophyta</taxon>
        <taxon>Magnoliopsida</taxon>
        <taxon>eudicotyledons</taxon>
        <taxon>Gunneridae</taxon>
        <taxon>Pentapetalae</taxon>
        <taxon>rosids</taxon>
        <taxon>fabids</taxon>
        <taxon>Malpighiales</taxon>
        <taxon>Rhizophoraceae</taxon>
        <taxon>Rhizophora</taxon>
    </lineage>
</organism>
<protein>
    <submittedName>
        <fullName evidence="1">Uncharacterized protein</fullName>
    </submittedName>
</protein>
<dbReference type="AlphaFoldDB" id="A0A2P2J359"/>
<evidence type="ECO:0000313" key="1">
    <source>
        <dbReference type="EMBL" id="MBW87922.1"/>
    </source>
</evidence>
<proteinExistence type="predicted"/>
<dbReference type="EMBL" id="GGEC01007439">
    <property type="protein sequence ID" value="MBW87922.1"/>
    <property type="molecule type" value="Transcribed_RNA"/>
</dbReference>